<evidence type="ECO:0000256" key="10">
    <source>
        <dbReference type="ARBA" id="ARBA00022801"/>
    </source>
</evidence>
<sequence length="704" mass="75328">MKNKVLVVGGGGRCHAIVDALSRSEQVEKIWCAPGNAGIAAQAECVPIADTDVAALKKFARENGVDLTVVGPEAALAAGIVDEFRAAGLKIFGHTLAATRIESSKEFAKELMAKYDIPTAGYRSFTRYEDALDYVSSRPFPAVLKYDGLAAGKGVVIAADLVEAEAALKSMLLDSAFGKGKVVVEDYLEGPEFSFMCFVDGRRVYPMPLSQDHKRAFDGDKGPNTGGMGAYTGLPFISDEDRDFAYTNILCRTAEAMAEEGRPLSGVLYGGLMKTADGIKVIEFNARFGDPETEVVLPLLKSDIYDVFDAVASGREAEPLKWKKSVTLGVVLASKGYPGKYEKGCPIELGDMSGVSVYHMGTALKDGRLVTAGGRVMMVVAEGVDLHVARDKAYEAVARVSCANLFHRDDIGHCAFETGVARVIDGNAISAAVKDRVKARVPELEAEYGRKPCLSVIIVGENPASQVYVRNKVKAAAYTGMDSRLIELDAAISEQELLEKIQELNSDDTVDGILVQLPLPRHIDESKVIYSIAKEKDVDGFHILNVGSLWIGTDCIKPCTPKGIIELIKSTGIDIKGKTAVVVGRSNIVGKPVAKLLLDENATVTIAHSRTADLKAVTLLADILVVAVGHENTVTGDMVKPGAVVIDVGMNRNAAGRLVGDIDYASVSRVASWVTPVPGGVGPMTIAMLMENTIECFLAREKRR</sequence>
<keyword evidence="5 19" id="KW-0554">One-carbon metabolism</keyword>
<dbReference type="FunFam" id="3.40.50.10860:FF:000005">
    <property type="entry name" value="C-1-tetrahydrofolate synthase, cytoplasmic, putative"/>
    <property type="match status" value="1"/>
</dbReference>
<keyword evidence="9 19" id="KW-0658">Purine biosynthesis</keyword>
<evidence type="ECO:0000313" key="23">
    <source>
        <dbReference type="Proteomes" id="UP000823769"/>
    </source>
</evidence>
<evidence type="ECO:0000256" key="15">
    <source>
        <dbReference type="ARBA" id="ARBA00023167"/>
    </source>
</evidence>
<comment type="caution">
    <text evidence="19">Lacks conserved residue(s) required for the propagation of feature annotation.</text>
</comment>
<dbReference type="GO" id="GO:0046872">
    <property type="term" value="F:metal ion binding"/>
    <property type="evidence" value="ECO:0007669"/>
    <property type="project" value="InterPro"/>
</dbReference>
<dbReference type="InterPro" id="IPR011054">
    <property type="entry name" value="Rudment_hybrid_motif"/>
</dbReference>
<dbReference type="InterPro" id="IPR016185">
    <property type="entry name" value="PreATP-grasp_dom_sf"/>
</dbReference>
<evidence type="ECO:0000256" key="2">
    <source>
        <dbReference type="ARBA" id="ARBA00001946"/>
    </source>
</evidence>
<dbReference type="AlphaFoldDB" id="A0A9D9IY36"/>
<name>A0A9D9IY36_9BACT</name>
<organism evidence="22 23">
    <name type="scientific">Candidatus Cryptobacteroides avistercoris</name>
    <dbReference type="NCBI Taxonomy" id="2840758"/>
    <lineage>
        <taxon>Bacteria</taxon>
        <taxon>Pseudomonadati</taxon>
        <taxon>Bacteroidota</taxon>
        <taxon>Bacteroidia</taxon>
        <taxon>Bacteroidales</taxon>
        <taxon>Candidatus Cryptobacteroides</taxon>
    </lineage>
</organism>
<feature type="domain" description="ATP-grasp" evidence="21">
    <location>
        <begin position="109"/>
        <end position="313"/>
    </location>
</feature>
<comment type="catalytic activity">
    <reaction evidence="19">
        <text>(6R)-5,10-methenyltetrahydrofolate + H2O = (6R)-10-formyltetrahydrofolate + H(+)</text>
        <dbReference type="Rhea" id="RHEA:23700"/>
        <dbReference type="ChEBI" id="CHEBI:15377"/>
        <dbReference type="ChEBI" id="CHEBI:15378"/>
        <dbReference type="ChEBI" id="CHEBI:57455"/>
        <dbReference type="ChEBI" id="CHEBI:195366"/>
        <dbReference type="EC" id="3.5.4.9"/>
    </reaction>
</comment>
<dbReference type="GO" id="GO:0005524">
    <property type="term" value="F:ATP binding"/>
    <property type="evidence" value="ECO:0007669"/>
    <property type="project" value="UniProtKB-UniRule"/>
</dbReference>
<dbReference type="InterPro" id="IPR013815">
    <property type="entry name" value="ATP_grasp_subdomain_1"/>
</dbReference>
<dbReference type="Gene3D" id="3.40.50.20">
    <property type="match status" value="1"/>
</dbReference>
<dbReference type="HAMAP" id="MF_00138">
    <property type="entry name" value="GARS"/>
    <property type="match status" value="1"/>
</dbReference>
<evidence type="ECO:0000256" key="11">
    <source>
        <dbReference type="ARBA" id="ARBA00022840"/>
    </source>
</evidence>
<dbReference type="SUPFAM" id="SSF51246">
    <property type="entry name" value="Rudiment single hybrid motif"/>
    <property type="match status" value="1"/>
</dbReference>
<evidence type="ECO:0000256" key="14">
    <source>
        <dbReference type="ARBA" id="ARBA00023102"/>
    </source>
</evidence>
<comment type="subunit">
    <text evidence="4 19">Homodimer.</text>
</comment>
<comment type="cofactor">
    <cofactor evidence="1">
        <name>Mn(2+)</name>
        <dbReference type="ChEBI" id="CHEBI:29035"/>
    </cofactor>
</comment>
<keyword evidence="14 19" id="KW-0368">Histidine biosynthesis</keyword>
<dbReference type="InterPro" id="IPR036291">
    <property type="entry name" value="NAD(P)-bd_dom_sf"/>
</dbReference>
<dbReference type="InterPro" id="IPR020562">
    <property type="entry name" value="PRibGlycinamide_synth_N"/>
</dbReference>
<keyword evidence="13 19" id="KW-0560">Oxidoreductase</keyword>
<dbReference type="NCBIfam" id="TIGR00877">
    <property type="entry name" value="purD"/>
    <property type="match status" value="1"/>
</dbReference>
<protein>
    <recommendedName>
        <fullName evidence="19">Bifunctional protein FolD</fullName>
    </recommendedName>
    <domain>
        <recommendedName>
            <fullName evidence="19">Methylenetetrahydrofolate dehydrogenase</fullName>
            <ecNumber evidence="19">1.5.1.5</ecNumber>
        </recommendedName>
    </domain>
    <domain>
        <recommendedName>
            <fullName evidence="19">Methenyltetrahydrofolate cyclohydrolase</fullName>
            <ecNumber evidence="19">3.5.4.9</ecNumber>
        </recommendedName>
    </domain>
</protein>
<dbReference type="FunFam" id="3.40.50.720:FF:000094">
    <property type="entry name" value="Bifunctional protein FolD"/>
    <property type="match status" value="1"/>
</dbReference>
<comment type="function">
    <text evidence="19">Catalyzes the oxidation of 5,10-methylenetetrahydrofolate to 5,10-methenyltetrahydrofolate and then the hydrolysis of 5,10-methenyltetrahydrofolate to 10-formyltetrahydrofolate.</text>
</comment>
<comment type="similarity">
    <text evidence="19">Belongs to the tetrahydrofolate dehydrogenase/cyclohydrolase family.</text>
</comment>
<dbReference type="EC" id="1.5.1.5" evidence="19"/>
<evidence type="ECO:0000256" key="12">
    <source>
        <dbReference type="ARBA" id="ARBA00022857"/>
    </source>
</evidence>
<dbReference type="InterPro" id="IPR020560">
    <property type="entry name" value="PRibGlycinamide_synth_C-dom"/>
</dbReference>
<comment type="catalytic activity">
    <reaction evidence="18">
        <text>5-phospho-beta-D-ribosylamine + glycine + ATP = N(1)-(5-phospho-beta-D-ribosyl)glycinamide + ADP + phosphate + H(+)</text>
        <dbReference type="Rhea" id="RHEA:17453"/>
        <dbReference type="ChEBI" id="CHEBI:15378"/>
        <dbReference type="ChEBI" id="CHEBI:30616"/>
        <dbReference type="ChEBI" id="CHEBI:43474"/>
        <dbReference type="ChEBI" id="CHEBI:57305"/>
        <dbReference type="ChEBI" id="CHEBI:58681"/>
        <dbReference type="ChEBI" id="CHEBI:143788"/>
        <dbReference type="ChEBI" id="CHEBI:456216"/>
        <dbReference type="EC" id="6.3.4.13"/>
    </reaction>
</comment>
<dbReference type="NCBIfam" id="NF010783">
    <property type="entry name" value="PRK14186.1"/>
    <property type="match status" value="1"/>
</dbReference>
<dbReference type="GO" id="GO:0035999">
    <property type="term" value="P:tetrahydrofolate interconversion"/>
    <property type="evidence" value="ECO:0007669"/>
    <property type="project" value="UniProtKB-UniRule"/>
</dbReference>
<evidence type="ECO:0000256" key="13">
    <source>
        <dbReference type="ARBA" id="ARBA00023002"/>
    </source>
</evidence>
<dbReference type="GO" id="GO:0004637">
    <property type="term" value="F:phosphoribosylamine-glycine ligase activity"/>
    <property type="evidence" value="ECO:0007669"/>
    <property type="project" value="UniProtKB-UniRule"/>
</dbReference>
<dbReference type="SMART" id="SM01210">
    <property type="entry name" value="GARS_C"/>
    <property type="match status" value="1"/>
</dbReference>
<dbReference type="Pfam" id="PF00763">
    <property type="entry name" value="THF_DHG_CYH"/>
    <property type="match status" value="1"/>
</dbReference>
<dbReference type="GO" id="GO:0004477">
    <property type="term" value="F:methenyltetrahydrofolate cyclohydrolase activity"/>
    <property type="evidence" value="ECO:0007669"/>
    <property type="project" value="UniProtKB-UniRule"/>
</dbReference>
<dbReference type="InterPro" id="IPR020867">
    <property type="entry name" value="THF_DH/CycHdrlase_CS"/>
</dbReference>
<evidence type="ECO:0000256" key="6">
    <source>
        <dbReference type="ARBA" id="ARBA00022598"/>
    </source>
</evidence>
<dbReference type="Gene3D" id="3.40.50.10860">
    <property type="entry name" value="Leucine Dehydrogenase, chain A, domain 1"/>
    <property type="match status" value="1"/>
</dbReference>
<dbReference type="Pfam" id="PF02882">
    <property type="entry name" value="THF_DHG_CYH_C"/>
    <property type="match status" value="1"/>
</dbReference>
<evidence type="ECO:0000256" key="18">
    <source>
        <dbReference type="HAMAP-Rule" id="MF_00138"/>
    </source>
</evidence>
<evidence type="ECO:0000256" key="16">
    <source>
        <dbReference type="ARBA" id="ARBA00023268"/>
    </source>
</evidence>
<feature type="binding site" evidence="19">
    <location>
        <begin position="584"/>
        <end position="586"/>
    </location>
    <ligand>
        <name>NADP(+)</name>
        <dbReference type="ChEBI" id="CHEBI:58349"/>
    </ligand>
</feature>
<dbReference type="SMART" id="SM01209">
    <property type="entry name" value="GARS_A"/>
    <property type="match status" value="1"/>
</dbReference>
<evidence type="ECO:0000256" key="8">
    <source>
        <dbReference type="ARBA" id="ARBA00022741"/>
    </source>
</evidence>
<dbReference type="PANTHER" id="PTHR43472">
    <property type="entry name" value="PHOSPHORIBOSYLAMINE--GLYCINE LIGASE"/>
    <property type="match status" value="1"/>
</dbReference>
<dbReference type="EC" id="3.5.4.9" evidence="19"/>
<dbReference type="PRINTS" id="PR00085">
    <property type="entry name" value="THFDHDRGNASE"/>
</dbReference>
<proteinExistence type="inferred from homology"/>
<dbReference type="PROSITE" id="PS00767">
    <property type="entry name" value="THF_DHG_CYH_2"/>
    <property type="match status" value="1"/>
</dbReference>
<dbReference type="GO" id="GO:0000105">
    <property type="term" value="P:L-histidine biosynthetic process"/>
    <property type="evidence" value="ECO:0007669"/>
    <property type="project" value="UniProtKB-KW"/>
</dbReference>
<comment type="pathway">
    <text evidence="19">One-carbon metabolism; tetrahydrofolate interconversion.</text>
</comment>
<dbReference type="InterPro" id="IPR000115">
    <property type="entry name" value="PRibGlycinamide_synth"/>
</dbReference>
<comment type="catalytic activity">
    <reaction evidence="19">
        <text>(6R)-5,10-methylene-5,6,7,8-tetrahydrofolate + NADP(+) = (6R)-5,10-methenyltetrahydrofolate + NADPH</text>
        <dbReference type="Rhea" id="RHEA:22812"/>
        <dbReference type="ChEBI" id="CHEBI:15636"/>
        <dbReference type="ChEBI" id="CHEBI:57455"/>
        <dbReference type="ChEBI" id="CHEBI:57783"/>
        <dbReference type="ChEBI" id="CHEBI:58349"/>
        <dbReference type="EC" id="1.5.1.5"/>
    </reaction>
</comment>
<dbReference type="Gene3D" id="3.40.50.720">
    <property type="entry name" value="NAD(P)-binding Rossmann-like Domain"/>
    <property type="match status" value="1"/>
</dbReference>
<dbReference type="Gene3D" id="3.30.1490.20">
    <property type="entry name" value="ATP-grasp fold, A domain"/>
    <property type="match status" value="1"/>
</dbReference>
<evidence type="ECO:0000256" key="1">
    <source>
        <dbReference type="ARBA" id="ARBA00001936"/>
    </source>
</evidence>
<dbReference type="Pfam" id="PF02844">
    <property type="entry name" value="GARS_N"/>
    <property type="match status" value="1"/>
</dbReference>
<evidence type="ECO:0000256" key="4">
    <source>
        <dbReference type="ARBA" id="ARBA00011738"/>
    </source>
</evidence>
<dbReference type="PROSITE" id="PS50975">
    <property type="entry name" value="ATP_GRASP"/>
    <property type="match status" value="1"/>
</dbReference>
<reference evidence="22" key="2">
    <citation type="journal article" date="2021" name="PeerJ">
        <title>Extensive microbial diversity within the chicken gut microbiome revealed by metagenomics and culture.</title>
        <authorList>
            <person name="Gilroy R."/>
            <person name="Ravi A."/>
            <person name="Getino M."/>
            <person name="Pursley I."/>
            <person name="Horton D.L."/>
            <person name="Alikhan N.F."/>
            <person name="Baker D."/>
            <person name="Gharbi K."/>
            <person name="Hall N."/>
            <person name="Watson M."/>
            <person name="Adriaenssens E.M."/>
            <person name="Foster-Nyarko E."/>
            <person name="Jarju S."/>
            <person name="Secka A."/>
            <person name="Antonio M."/>
            <person name="Oren A."/>
            <person name="Chaudhuri R.R."/>
            <person name="La Ragione R."/>
            <person name="Hildebrand F."/>
            <person name="Pallen M.J."/>
        </authorList>
    </citation>
    <scope>NUCLEOTIDE SEQUENCE</scope>
    <source>
        <strain evidence="22">B3-1481</strain>
    </source>
</reference>
<dbReference type="InterPro" id="IPR011761">
    <property type="entry name" value="ATP-grasp"/>
</dbReference>
<evidence type="ECO:0000256" key="9">
    <source>
        <dbReference type="ARBA" id="ARBA00022755"/>
    </source>
</evidence>
<gene>
    <name evidence="18 22" type="primary">purD</name>
    <name evidence="19" type="synonym">folD</name>
    <name evidence="22" type="ORF">IAB76_03720</name>
</gene>
<dbReference type="InterPro" id="IPR020561">
    <property type="entry name" value="PRibGlycinamid_synth_ATP-grasp"/>
</dbReference>
<comment type="cofactor">
    <cofactor evidence="2">
        <name>Mg(2+)</name>
        <dbReference type="ChEBI" id="CHEBI:18420"/>
    </cofactor>
</comment>
<dbReference type="Pfam" id="PF01071">
    <property type="entry name" value="GARS_A"/>
    <property type="match status" value="1"/>
</dbReference>
<reference evidence="22" key="1">
    <citation type="submission" date="2020-10" db="EMBL/GenBank/DDBJ databases">
        <authorList>
            <person name="Gilroy R."/>
        </authorList>
    </citation>
    <scope>NUCLEOTIDE SEQUENCE</scope>
    <source>
        <strain evidence="22">B3-1481</strain>
    </source>
</reference>
<comment type="caution">
    <text evidence="22">The sequence shown here is derived from an EMBL/GenBank/DDBJ whole genome shotgun (WGS) entry which is preliminary data.</text>
</comment>
<keyword evidence="15 19" id="KW-0486">Methionine biosynthesis</keyword>
<comment type="similarity">
    <text evidence="17 18">Belongs to the GARS family.</text>
</comment>
<dbReference type="InterPro" id="IPR000672">
    <property type="entry name" value="THF_DH/CycHdrlase"/>
</dbReference>
<accession>A0A9D9IY36</accession>
<dbReference type="HAMAP" id="MF_01576">
    <property type="entry name" value="THF_DHG_CYH"/>
    <property type="match status" value="1"/>
</dbReference>
<evidence type="ECO:0000313" key="22">
    <source>
        <dbReference type="EMBL" id="MBO8480204.1"/>
    </source>
</evidence>
<evidence type="ECO:0000256" key="7">
    <source>
        <dbReference type="ARBA" id="ARBA00022605"/>
    </source>
</evidence>
<dbReference type="InterPro" id="IPR037123">
    <property type="entry name" value="PRibGlycinamide_synth_C_sf"/>
</dbReference>
<keyword evidence="10 19" id="KW-0378">Hydrolase</keyword>
<dbReference type="Gene3D" id="3.30.470.20">
    <property type="entry name" value="ATP-grasp fold, B domain"/>
    <property type="match status" value="1"/>
</dbReference>
<evidence type="ECO:0000256" key="5">
    <source>
        <dbReference type="ARBA" id="ARBA00022563"/>
    </source>
</evidence>
<keyword evidence="7 19" id="KW-0028">Amino-acid biosynthesis</keyword>
<evidence type="ECO:0000259" key="21">
    <source>
        <dbReference type="PROSITE" id="PS50975"/>
    </source>
</evidence>
<evidence type="ECO:0000256" key="3">
    <source>
        <dbReference type="ARBA" id="ARBA00005174"/>
    </source>
</evidence>
<evidence type="ECO:0000256" key="17">
    <source>
        <dbReference type="ARBA" id="ARBA00038345"/>
    </source>
</evidence>
<dbReference type="InterPro" id="IPR020630">
    <property type="entry name" value="THF_DH/CycHdrlase_cat_dom"/>
</dbReference>
<dbReference type="InterPro" id="IPR020631">
    <property type="entry name" value="THF_DH/CycHdrlase_NAD-bd_dom"/>
</dbReference>
<keyword evidence="11 20" id="KW-0067">ATP-binding</keyword>
<dbReference type="SUPFAM" id="SSF53223">
    <property type="entry name" value="Aminoacid dehydrogenase-like, N-terminal domain"/>
    <property type="match status" value="1"/>
</dbReference>
<dbReference type="PANTHER" id="PTHR43472:SF1">
    <property type="entry name" value="PHOSPHORIBOSYLAMINE--GLYCINE LIGASE, CHLOROPLASTIC"/>
    <property type="match status" value="1"/>
</dbReference>
<dbReference type="InterPro" id="IPR020559">
    <property type="entry name" value="PRibGlycinamide_synth_CS"/>
</dbReference>
<dbReference type="GO" id="GO:0004488">
    <property type="term" value="F:methylenetetrahydrofolate dehydrogenase (NADP+) activity"/>
    <property type="evidence" value="ECO:0007669"/>
    <property type="project" value="UniProtKB-UniRule"/>
</dbReference>
<dbReference type="CDD" id="cd01080">
    <property type="entry name" value="NAD_bind_m-THF_DH_Cyclohyd"/>
    <property type="match status" value="1"/>
</dbReference>
<dbReference type="Pfam" id="PF02843">
    <property type="entry name" value="GARS_C"/>
    <property type="match status" value="1"/>
</dbReference>
<dbReference type="EMBL" id="JADILW010000057">
    <property type="protein sequence ID" value="MBO8480204.1"/>
    <property type="molecule type" value="Genomic_DNA"/>
</dbReference>
<dbReference type="InterPro" id="IPR046346">
    <property type="entry name" value="Aminoacid_DH-like_N_sf"/>
</dbReference>
<dbReference type="SUPFAM" id="SSF51735">
    <property type="entry name" value="NAD(P)-binding Rossmann-fold domains"/>
    <property type="match status" value="1"/>
</dbReference>
<dbReference type="Gene3D" id="3.90.600.10">
    <property type="entry name" value="Phosphoribosylglycinamide synthetase, C-terminal domain"/>
    <property type="match status" value="1"/>
</dbReference>
<dbReference type="SUPFAM" id="SSF52440">
    <property type="entry name" value="PreATP-grasp domain"/>
    <property type="match status" value="1"/>
</dbReference>
<dbReference type="GO" id="GO:0006189">
    <property type="term" value="P:'de novo' IMP biosynthetic process"/>
    <property type="evidence" value="ECO:0007669"/>
    <property type="project" value="UniProtKB-UniRule"/>
</dbReference>
<comment type="pathway">
    <text evidence="3 18">Purine metabolism; IMP biosynthesis via de novo pathway; N(1)-(5-phospho-D-ribosyl)glycinamide from 5-phospho-alpha-D-ribose 1-diphosphate: step 2/2.</text>
</comment>
<dbReference type="PROSITE" id="PS00766">
    <property type="entry name" value="THF_DHG_CYH_1"/>
    <property type="match status" value="1"/>
</dbReference>
<keyword evidence="16 19" id="KW-0511">Multifunctional enzyme</keyword>
<dbReference type="Proteomes" id="UP000823769">
    <property type="component" value="Unassembled WGS sequence"/>
</dbReference>
<dbReference type="GO" id="GO:0009086">
    <property type="term" value="P:methionine biosynthetic process"/>
    <property type="evidence" value="ECO:0007669"/>
    <property type="project" value="UniProtKB-KW"/>
</dbReference>
<evidence type="ECO:0000256" key="19">
    <source>
        <dbReference type="HAMAP-Rule" id="MF_01576"/>
    </source>
</evidence>
<keyword evidence="12 19" id="KW-0521">NADP</keyword>
<dbReference type="SUPFAM" id="SSF56059">
    <property type="entry name" value="Glutathione synthetase ATP-binding domain-like"/>
    <property type="match status" value="1"/>
</dbReference>
<dbReference type="PROSITE" id="PS00184">
    <property type="entry name" value="GARS"/>
    <property type="match status" value="1"/>
</dbReference>
<keyword evidence="6 18" id="KW-0436">Ligase</keyword>
<evidence type="ECO:0000256" key="20">
    <source>
        <dbReference type="PROSITE-ProRule" id="PRU00409"/>
    </source>
</evidence>
<keyword evidence="8 20" id="KW-0547">Nucleotide-binding</keyword>
<dbReference type="GO" id="GO:0009113">
    <property type="term" value="P:purine nucleobase biosynthetic process"/>
    <property type="evidence" value="ECO:0007669"/>
    <property type="project" value="InterPro"/>
</dbReference>